<dbReference type="Proteomes" id="UP000663829">
    <property type="component" value="Unassembled WGS sequence"/>
</dbReference>
<sequence>MLNFNCALMLVLMLRKHITWLRTKGAVILLPLDYHIDLHKIIGIILLCETILHTLAHIAYLIYVFKMCPLPKDIGYVCQNNPSLNSTKFYRYDSRLDYCVPFDYKGCGGNLNKFSTEALCTLRCSVYKYSHHHITELFFTAKIGFGYFTGIVELLLLALIYVMCLPFVRKGGHFQLFYWCHMLTLPWLGIMLLHGPRFWKWLLAPALLYTIEKILRYRKSRSHKHGETYIMEAILLPSQVIHLVISKPRKFIYKPGDYIYINIPAVAHCEWHPFSISSAPEHKDSIWLHVRACGHWTRRVYELFRQKLKQQHGGILDDYSDLRLRISMRSRMSRSYIEELRGIEKNNNQSDSRLATLNNKVYPGSFTMPKHTHESMSVTRRSMASLREVKLQRITETDSGQFNDDNSENIRMMSKTVVLDPNNLTNMTTDENEKIDYDQEGTIDINSIRATTSPTVEFKSSQIRNSISVTTNNGRSSFNIRIPKTPDDDSQERPSDALGYLRMYKDRNRIDFESLQFNEREDLQILIDGPYGAPSQHIFEAEHAVLIAAGIGITPFASILQSIMCRYRNRRHKCPKCHSIWNNSADHEQLAVRKVDFIWVTRDQRSLEWFISLLSQMEIEQKRLRAGEHEDPLLEVHLYVTSARRLSDLKALNVYLSLDLVEHKENNRDNWDAVDGIRRRTKHGRPDWDQVFTELLCQKKGKISVFYCGPPALVPDLNDKCKQYGFAFKKELF</sequence>
<keyword evidence="9" id="KW-1185">Reference proteome</keyword>
<protein>
    <recommendedName>
        <fullName evidence="10">NADPH oxidase</fullName>
    </recommendedName>
</protein>
<dbReference type="InterPro" id="IPR017938">
    <property type="entry name" value="Riboflavin_synthase-like_b-brl"/>
</dbReference>
<dbReference type="GO" id="GO:0043020">
    <property type="term" value="C:NADPH oxidase complex"/>
    <property type="evidence" value="ECO:0007669"/>
    <property type="project" value="TreeGrafter"/>
</dbReference>
<evidence type="ECO:0000313" key="5">
    <source>
        <dbReference type="EMBL" id="CAF0823796.1"/>
    </source>
</evidence>
<dbReference type="Proteomes" id="UP000682733">
    <property type="component" value="Unassembled WGS sequence"/>
</dbReference>
<keyword evidence="2" id="KW-0472">Membrane</keyword>
<accession>A0A814SMJ7</accession>
<dbReference type="EMBL" id="CAJNOK010001664">
    <property type="protein sequence ID" value="CAF0823796.1"/>
    <property type="molecule type" value="Genomic_DNA"/>
</dbReference>
<keyword evidence="2" id="KW-0812">Transmembrane</keyword>
<dbReference type="SUPFAM" id="SSF52343">
    <property type="entry name" value="Ferredoxin reductase-like, C-terminal NADP-linked domain"/>
    <property type="match status" value="1"/>
</dbReference>
<evidence type="ECO:0000259" key="4">
    <source>
        <dbReference type="PROSITE" id="PS51384"/>
    </source>
</evidence>
<dbReference type="Pfam" id="PF08030">
    <property type="entry name" value="NAD_binding_6"/>
    <property type="match status" value="1"/>
</dbReference>
<dbReference type="InterPro" id="IPR036880">
    <property type="entry name" value="Kunitz_BPTI_sf"/>
</dbReference>
<dbReference type="Gene3D" id="4.10.410.10">
    <property type="entry name" value="Pancreatic trypsin inhibitor Kunitz domain"/>
    <property type="match status" value="1"/>
</dbReference>
<evidence type="ECO:0000313" key="7">
    <source>
        <dbReference type="EMBL" id="CAF3608191.1"/>
    </source>
</evidence>
<dbReference type="InterPro" id="IPR002223">
    <property type="entry name" value="Kunitz_BPTI"/>
</dbReference>
<dbReference type="Pfam" id="PF00014">
    <property type="entry name" value="Kunitz_BPTI"/>
    <property type="match status" value="1"/>
</dbReference>
<dbReference type="SUPFAM" id="SSF63380">
    <property type="entry name" value="Riboflavin synthase domain-like"/>
    <property type="match status" value="1"/>
</dbReference>
<evidence type="ECO:0000313" key="9">
    <source>
        <dbReference type="Proteomes" id="UP000663829"/>
    </source>
</evidence>
<dbReference type="Proteomes" id="UP000677228">
    <property type="component" value="Unassembled WGS sequence"/>
</dbReference>
<dbReference type="PROSITE" id="PS50279">
    <property type="entry name" value="BPTI_KUNITZ_2"/>
    <property type="match status" value="1"/>
</dbReference>
<dbReference type="InterPro" id="IPR013121">
    <property type="entry name" value="Fe_red_NAD-bd_6"/>
</dbReference>
<dbReference type="AlphaFoldDB" id="A0A814SMJ7"/>
<evidence type="ECO:0000313" key="8">
    <source>
        <dbReference type="EMBL" id="CAF3913672.1"/>
    </source>
</evidence>
<dbReference type="EMBL" id="CAJOBA010001664">
    <property type="protein sequence ID" value="CAF3608191.1"/>
    <property type="molecule type" value="Genomic_DNA"/>
</dbReference>
<dbReference type="InterPro" id="IPR013112">
    <property type="entry name" value="FAD-bd_8"/>
</dbReference>
<dbReference type="EMBL" id="CAJOBC010006872">
    <property type="protein sequence ID" value="CAF3913672.1"/>
    <property type="molecule type" value="Genomic_DNA"/>
</dbReference>
<dbReference type="SUPFAM" id="SSF57362">
    <property type="entry name" value="BPTI-like"/>
    <property type="match status" value="1"/>
</dbReference>
<evidence type="ECO:0008006" key="10">
    <source>
        <dbReference type="Google" id="ProtNLM"/>
    </source>
</evidence>
<dbReference type="OrthoDB" id="167398at2759"/>
<evidence type="ECO:0000259" key="3">
    <source>
        <dbReference type="PROSITE" id="PS50279"/>
    </source>
</evidence>
<evidence type="ECO:0000256" key="2">
    <source>
        <dbReference type="SAM" id="Phobius"/>
    </source>
</evidence>
<dbReference type="GO" id="GO:0042554">
    <property type="term" value="P:superoxide anion generation"/>
    <property type="evidence" value="ECO:0007669"/>
    <property type="project" value="TreeGrafter"/>
</dbReference>
<dbReference type="InterPro" id="IPR020901">
    <property type="entry name" value="Prtase_inh_Kunz-CS"/>
</dbReference>
<dbReference type="GO" id="GO:0006952">
    <property type="term" value="P:defense response"/>
    <property type="evidence" value="ECO:0007669"/>
    <property type="project" value="TreeGrafter"/>
</dbReference>
<dbReference type="Gene3D" id="3.40.50.80">
    <property type="entry name" value="Nucleotide-binding domain of ferredoxin-NADP reductase (FNR) module"/>
    <property type="match status" value="1"/>
</dbReference>
<dbReference type="Proteomes" id="UP000681722">
    <property type="component" value="Unassembled WGS sequence"/>
</dbReference>
<reference evidence="6" key="1">
    <citation type="submission" date="2021-02" db="EMBL/GenBank/DDBJ databases">
        <authorList>
            <person name="Nowell W R."/>
        </authorList>
    </citation>
    <scope>NUCLEOTIDE SEQUENCE</scope>
</reference>
<dbReference type="CDD" id="cd06186">
    <property type="entry name" value="NOX_Duox_like_FAD_NADP"/>
    <property type="match status" value="2"/>
</dbReference>
<dbReference type="PROSITE" id="PS51384">
    <property type="entry name" value="FAD_FR"/>
    <property type="match status" value="1"/>
</dbReference>
<dbReference type="PANTHER" id="PTHR11972">
    <property type="entry name" value="NADPH OXIDASE"/>
    <property type="match status" value="1"/>
</dbReference>
<evidence type="ECO:0000256" key="1">
    <source>
        <dbReference type="ARBA" id="ARBA00023002"/>
    </source>
</evidence>
<dbReference type="GO" id="GO:0016175">
    <property type="term" value="F:superoxide-generating NAD(P)H oxidase activity"/>
    <property type="evidence" value="ECO:0007669"/>
    <property type="project" value="TreeGrafter"/>
</dbReference>
<dbReference type="SMART" id="SM00131">
    <property type="entry name" value="KU"/>
    <property type="match status" value="1"/>
</dbReference>
<feature type="transmembrane region" description="Helical" evidence="2">
    <location>
        <begin position="145"/>
        <end position="164"/>
    </location>
</feature>
<dbReference type="InterPro" id="IPR017927">
    <property type="entry name" value="FAD-bd_FR_type"/>
</dbReference>
<dbReference type="PROSITE" id="PS00280">
    <property type="entry name" value="BPTI_KUNITZ_1"/>
    <property type="match status" value="1"/>
</dbReference>
<proteinExistence type="predicted"/>
<dbReference type="PANTHER" id="PTHR11972:SF58">
    <property type="entry name" value="NADPH OXIDASE 5"/>
    <property type="match status" value="1"/>
</dbReference>
<comment type="caution">
    <text evidence="6">The sequence shown here is derived from an EMBL/GenBank/DDBJ whole genome shotgun (WGS) entry which is preliminary data.</text>
</comment>
<keyword evidence="1" id="KW-0560">Oxidoreductase</keyword>
<evidence type="ECO:0000313" key="6">
    <source>
        <dbReference type="EMBL" id="CAF1150111.1"/>
    </source>
</evidence>
<keyword evidence="2" id="KW-1133">Transmembrane helix</keyword>
<dbReference type="Pfam" id="PF08022">
    <property type="entry name" value="FAD_binding_8"/>
    <property type="match status" value="1"/>
</dbReference>
<feature type="domain" description="FAD-binding FR-type" evidence="4">
    <location>
        <begin position="212"/>
        <end position="338"/>
    </location>
</feature>
<gene>
    <name evidence="6" type="ORF">GPM918_LOCUS21135</name>
    <name evidence="5" type="ORF">OVA965_LOCUS5786</name>
    <name evidence="8" type="ORF">SRO942_LOCUS21133</name>
    <name evidence="7" type="ORF">TMI583_LOCUS5783</name>
</gene>
<dbReference type="InterPro" id="IPR050369">
    <property type="entry name" value="RBOH/FRE"/>
</dbReference>
<dbReference type="GO" id="GO:0004867">
    <property type="term" value="F:serine-type endopeptidase inhibitor activity"/>
    <property type="evidence" value="ECO:0007669"/>
    <property type="project" value="InterPro"/>
</dbReference>
<feature type="transmembrane region" description="Helical" evidence="2">
    <location>
        <begin position="41"/>
        <end position="63"/>
    </location>
</feature>
<organism evidence="6 9">
    <name type="scientific">Didymodactylos carnosus</name>
    <dbReference type="NCBI Taxonomy" id="1234261"/>
    <lineage>
        <taxon>Eukaryota</taxon>
        <taxon>Metazoa</taxon>
        <taxon>Spiralia</taxon>
        <taxon>Gnathifera</taxon>
        <taxon>Rotifera</taxon>
        <taxon>Eurotatoria</taxon>
        <taxon>Bdelloidea</taxon>
        <taxon>Philodinida</taxon>
        <taxon>Philodinidae</taxon>
        <taxon>Didymodactylos</taxon>
    </lineage>
</organism>
<dbReference type="Gene3D" id="2.40.30.10">
    <property type="entry name" value="Translation factors"/>
    <property type="match status" value="1"/>
</dbReference>
<dbReference type="SFLD" id="SFLDG01169">
    <property type="entry name" value="NADPH_oxidase_subgroup_(NOX)"/>
    <property type="match status" value="1"/>
</dbReference>
<name>A0A814SMJ7_9BILA</name>
<feature type="transmembrane region" description="Helical" evidence="2">
    <location>
        <begin position="176"/>
        <end position="192"/>
    </location>
</feature>
<feature type="domain" description="BPTI/Kunitz inhibitor" evidence="3">
    <location>
        <begin position="68"/>
        <end position="124"/>
    </location>
</feature>
<dbReference type="InterPro" id="IPR039261">
    <property type="entry name" value="FNR_nucleotide-bd"/>
</dbReference>
<dbReference type="FunFam" id="2.40.30.10:FF:000056">
    <property type="entry name" value="NADPH oxidase 5"/>
    <property type="match status" value="1"/>
</dbReference>
<dbReference type="EMBL" id="CAJNOQ010006871">
    <property type="protein sequence ID" value="CAF1150111.1"/>
    <property type="molecule type" value="Genomic_DNA"/>
</dbReference>